<proteinExistence type="predicted"/>
<dbReference type="Pfam" id="PF22564">
    <property type="entry name" value="HAAS"/>
    <property type="match status" value="1"/>
</dbReference>
<evidence type="ECO:0000313" key="3">
    <source>
        <dbReference type="Proteomes" id="UP000822142"/>
    </source>
</evidence>
<protein>
    <submittedName>
        <fullName evidence="2">DUF1700 domain-containing protein</fullName>
    </submittedName>
</protein>
<keyword evidence="3" id="KW-1185">Reference proteome</keyword>
<keyword evidence="1" id="KW-0812">Transmembrane</keyword>
<reference evidence="2 3" key="1">
    <citation type="journal article" date="2020" name="Cell Host Microbe">
        <title>Functional and Genomic Variation between Human-Derived Isolates of Lachnospiraceae Reveals Inter- and Intra-Species Diversity.</title>
        <authorList>
            <person name="Sorbara M.T."/>
            <person name="Littmann E.R."/>
            <person name="Fontana E."/>
            <person name="Moody T.U."/>
            <person name="Kohout C.E."/>
            <person name="Gjonbalaj M."/>
            <person name="Eaton V."/>
            <person name="Seok R."/>
            <person name="Leiner I.M."/>
            <person name="Pamer E.G."/>
        </authorList>
    </citation>
    <scope>NUCLEOTIDE SEQUENCE [LARGE SCALE GENOMIC DNA]</scope>
    <source>
        <strain evidence="2 3">MSK.15.26</strain>
    </source>
</reference>
<sequence>MNKQEFLKILRDTLQSQLSSRETENHVEYYRTYIEEQMREGKTEIEILDVLGDPRLIARTILETSSAGNAYQKQEYTYQEEPKETAGGNRDAGKLTERYRHTLRILAGVFIALLVLILVVRVVTFLLPAVLAVAAVLFVLSYFKKR</sequence>
<dbReference type="Proteomes" id="UP000822142">
    <property type="component" value="Unassembled WGS sequence"/>
</dbReference>
<gene>
    <name evidence="2" type="ORF">G5A70_04380</name>
</gene>
<evidence type="ECO:0000256" key="1">
    <source>
        <dbReference type="SAM" id="Phobius"/>
    </source>
</evidence>
<keyword evidence="1" id="KW-1133">Transmembrane helix</keyword>
<keyword evidence="1" id="KW-0472">Membrane</keyword>
<dbReference type="RefSeq" id="WP_173748397.1">
    <property type="nucleotide sequence ID" value="NZ_JAAITA010000003.1"/>
</dbReference>
<organism evidence="2 3">
    <name type="scientific">Blautia hansenii</name>
    <name type="common">Ruminococcus hansenii</name>
    <dbReference type="NCBI Taxonomy" id="1322"/>
    <lineage>
        <taxon>Bacteria</taxon>
        <taxon>Bacillati</taxon>
        <taxon>Bacillota</taxon>
        <taxon>Clostridia</taxon>
        <taxon>Lachnospirales</taxon>
        <taxon>Lachnospiraceae</taxon>
        <taxon>Blautia</taxon>
    </lineage>
</organism>
<comment type="caution">
    <text evidence="2">The sequence shown here is derived from an EMBL/GenBank/DDBJ whole genome shotgun (WGS) entry which is preliminary data.</text>
</comment>
<evidence type="ECO:0000313" key="2">
    <source>
        <dbReference type="EMBL" id="NSJ85425.1"/>
    </source>
</evidence>
<feature type="transmembrane region" description="Helical" evidence="1">
    <location>
        <begin position="125"/>
        <end position="143"/>
    </location>
</feature>
<dbReference type="EMBL" id="JAAITA010000003">
    <property type="protein sequence ID" value="NSJ85425.1"/>
    <property type="molecule type" value="Genomic_DNA"/>
</dbReference>
<name>A0ABX2I544_BLAHA</name>
<accession>A0ABX2I544</accession>
<feature type="transmembrane region" description="Helical" evidence="1">
    <location>
        <begin position="102"/>
        <end position="119"/>
    </location>
</feature>